<dbReference type="AlphaFoldDB" id="A0A0A8XXS5"/>
<accession>A0A0A8XXS5</accession>
<protein>
    <submittedName>
        <fullName evidence="1">Uncharacterized protein</fullName>
    </submittedName>
</protein>
<evidence type="ECO:0000313" key="1">
    <source>
        <dbReference type="EMBL" id="JAD18809.1"/>
    </source>
</evidence>
<proteinExistence type="predicted"/>
<name>A0A0A8XXS5_ARUDO</name>
<dbReference type="EMBL" id="GBRH01279086">
    <property type="protein sequence ID" value="JAD18809.1"/>
    <property type="molecule type" value="Transcribed_RNA"/>
</dbReference>
<sequence>MGLQHASVEAIATNCSSSPASSSPSLASLELLTDDMYAPNLEISLGRQDWSMEHPEEFSLKYL</sequence>
<organism evidence="1">
    <name type="scientific">Arundo donax</name>
    <name type="common">Giant reed</name>
    <name type="synonym">Donax arundinaceus</name>
    <dbReference type="NCBI Taxonomy" id="35708"/>
    <lineage>
        <taxon>Eukaryota</taxon>
        <taxon>Viridiplantae</taxon>
        <taxon>Streptophyta</taxon>
        <taxon>Embryophyta</taxon>
        <taxon>Tracheophyta</taxon>
        <taxon>Spermatophyta</taxon>
        <taxon>Magnoliopsida</taxon>
        <taxon>Liliopsida</taxon>
        <taxon>Poales</taxon>
        <taxon>Poaceae</taxon>
        <taxon>PACMAD clade</taxon>
        <taxon>Arundinoideae</taxon>
        <taxon>Arundineae</taxon>
        <taxon>Arundo</taxon>
    </lineage>
</organism>
<reference evidence="1" key="1">
    <citation type="submission" date="2014-09" db="EMBL/GenBank/DDBJ databases">
        <authorList>
            <person name="Magalhaes I.L.F."/>
            <person name="Oliveira U."/>
            <person name="Santos F.R."/>
            <person name="Vidigal T.H.D.A."/>
            <person name="Brescovit A.D."/>
            <person name="Santos A.J."/>
        </authorList>
    </citation>
    <scope>NUCLEOTIDE SEQUENCE</scope>
    <source>
        <tissue evidence="1">Shoot tissue taken approximately 20 cm above the soil surface</tissue>
    </source>
</reference>
<reference evidence="1" key="2">
    <citation type="journal article" date="2015" name="Data Brief">
        <title>Shoot transcriptome of the giant reed, Arundo donax.</title>
        <authorList>
            <person name="Barrero R.A."/>
            <person name="Guerrero F.D."/>
            <person name="Moolhuijzen P."/>
            <person name="Goolsby J.A."/>
            <person name="Tidwell J."/>
            <person name="Bellgard S.E."/>
            <person name="Bellgard M.I."/>
        </authorList>
    </citation>
    <scope>NUCLEOTIDE SEQUENCE</scope>
    <source>
        <tissue evidence="1">Shoot tissue taken approximately 20 cm above the soil surface</tissue>
    </source>
</reference>